<evidence type="ECO:0000259" key="1">
    <source>
        <dbReference type="Pfam" id="PF13443"/>
    </source>
</evidence>
<name>A0ABS2GRU9_9FIRM</name>
<dbReference type="SUPFAM" id="SSF47413">
    <property type="entry name" value="lambda repressor-like DNA-binding domains"/>
    <property type="match status" value="1"/>
</dbReference>
<dbReference type="Proteomes" id="UP000724149">
    <property type="component" value="Unassembled WGS sequence"/>
</dbReference>
<evidence type="ECO:0000313" key="3">
    <source>
        <dbReference type="Proteomes" id="UP000724149"/>
    </source>
</evidence>
<keyword evidence="3" id="KW-1185">Reference proteome</keyword>
<sequence>MKISYKKLWIRLIEKEVSPATLRKDLNIATGTMTKLRRNEEVALSVLLRICEYLDCNIGDICDAVRTERNESFDE</sequence>
<organism evidence="2 3">
    <name type="scientific">Hydrogenoanaerobacterium saccharovorans</name>
    <dbReference type="NCBI Taxonomy" id="474960"/>
    <lineage>
        <taxon>Bacteria</taxon>
        <taxon>Bacillati</taxon>
        <taxon>Bacillota</taxon>
        <taxon>Clostridia</taxon>
        <taxon>Eubacteriales</taxon>
        <taxon>Oscillospiraceae</taxon>
        <taxon>Hydrogenoanaerobacterium</taxon>
    </lineage>
</organism>
<evidence type="ECO:0000313" key="2">
    <source>
        <dbReference type="EMBL" id="MBM6924230.1"/>
    </source>
</evidence>
<reference evidence="2 3" key="1">
    <citation type="journal article" date="2021" name="Sci. Rep.">
        <title>The distribution of antibiotic resistance genes in chicken gut microbiota commensals.</title>
        <authorList>
            <person name="Juricova H."/>
            <person name="Matiasovicova J."/>
            <person name="Kubasova T."/>
            <person name="Cejkova D."/>
            <person name="Rychlik I."/>
        </authorList>
    </citation>
    <scope>NUCLEOTIDE SEQUENCE [LARGE SCALE GENOMIC DNA]</scope>
    <source>
        <strain evidence="2 3">An564</strain>
    </source>
</reference>
<dbReference type="EMBL" id="JACSNR010000012">
    <property type="protein sequence ID" value="MBM6924230.1"/>
    <property type="molecule type" value="Genomic_DNA"/>
</dbReference>
<dbReference type="RefSeq" id="WP_204722047.1">
    <property type="nucleotide sequence ID" value="NZ_JACSNR010000012.1"/>
</dbReference>
<dbReference type="InterPro" id="IPR010982">
    <property type="entry name" value="Lambda_DNA-bd_dom_sf"/>
</dbReference>
<dbReference type="InterPro" id="IPR001387">
    <property type="entry name" value="Cro/C1-type_HTH"/>
</dbReference>
<proteinExistence type="predicted"/>
<gene>
    <name evidence="2" type="ORF">H9X81_11085</name>
</gene>
<accession>A0ABS2GRU9</accession>
<dbReference type="Pfam" id="PF13443">
    <property type="entry name" value="HTH_26"/>
    <property type="match status" value="1"/>
</dbReference>
<feature type="domain" description="HTH cro/C1-type" evidence="1">
    <location>
        <begin position="7"/>
        <end position="64"/>
    </location>
</feature>
<comment type="caution">
    <text evidence="2">The sequence shown here is derived from an EMBL/GenBank/DDBJ whole genome shotgun (WGS) entry which is preliminary data.</text>
</comment>
<protein>
    <submittedName>
        <fullName evidence="2">Helix-turn-helix transcriptional regulator</fullName>
    </submittedName>
</protein>